<accession>A0A131X944</accession>
<feature type="signal peptide" evidence="1">
    <location>
        <begin position="1"/>
        <end position="20"/>
    </location>
</feature>
<dbReference type="AlphaFoldDB" id="A0A131X944"/>
<reference evidence="2" key="1">
    <citation type="journal article" date="2017" name="Ticks Tick Borne Dis.">
        <title>An insight into the sialome of Hyalomma excavatum.</title>
        <authorList>
            <person name="Ribeiro J.M."/>
            <person name="Slovak M."/>
            <person name="Francischetti I.M."/>
        </authorList>
    </citation>
    <scope>NUCLEOTIDE SEQUENCE</scope>
    <source>
        <strain evidence="2">Samish</strain>
        <tissue evidence="2">Salivary glands</tissue>
    </source>
</reference>
<keyword evidence="1" id="KW-0732">Signal</keyword>
<evidence type="ECO:0000256" key="1">
    <source>
        <dbReference type="SAM" id="SignalP"/>
    </source>
</evidence>
<protein>
    <submittedName>
        <fullName evidence="2">Putative kazal protease inhibitor-like protein</fullName>
    </submittedName>
</protein>
<dbReference type="EMBL" id="GEFH01005332">
    <property type="protein sequence ID" value="JAP63249.1"/>
    <property type="molecule type" value="mRNA"/>
</dbReference>
<evidence type="ECO:0000313" key="2">
    <source>
        <dbReference type="EMBL" id="JAP63249.1"/>
    </source>
</evidence>
<proteinExistence type="evidence at transcript level"/>
<feature type="non-terminal residue" evidence="2">
    <location>
        <position position="1"/>
    </location>
</feature>
<feature type="chain" id="PRO_5007283689" evidence="1">
    <location>
        <begin position="21"/>
        <end position="72"/>
    </location>
</feature>
<name>A0A131X944_9ACAR</name>
<organism evidence="2">
    <name type="scientific">Hyalomma excavatum</name>
    <dbReference type="NCBI Taxonomy" id="257692"/>
    <lineage>
        <taxon>Eukaryota</taxon>
        <taxon>Metazoa</taxon>
        <taxon>Ecdysozoa</taxon>
        <taxon>Arthropoda</taxon>
        <taxon>Chelicerata</taxon>
        <taxon>Arachnida</taxon>
        <taxon>Acari</taxon>
        <taxon>Parasitiformes</taxon>
        <taxon>Ixodida</taxon>
        <taxon>Ixodoidea</taxon>
        <taxon>Ixodidae</taxon>
        <taxon>Hyalomminae</taxon>
        <taxon>Hyalomma</taxon>
    </lineage>
</organism>
<sequence>TRNLIVYLLLCSICAMMCDCKPVNVTVANVSLEARSYKRDCWRYDCTGWLGCPRECSCPSLLLQAFGRRTCQ</sequence>